<dbReference type="Proteomes" id="UP000625527">
    <property type="component" value="Unassembled WGS sequence"/>
</dbReference>
<organism evidence="3 4">
    <name type="scientific">Myceligenerans pegani</name>
    <dbReference type="NCBI Taxonomy" id="2776917"/>
    <lineage>
        <taxon>Bacteria</taxon>
        <taxon>Bacillati</taxon>
        <taxon>Actinomycetota</taxon>
        <taxon>Actinomycetes</taxon>
        <taxon>Micrococcales</taxon>
        <taxon>Promicromonosporaceae</taxon>
        <taxon>Myceligenerans</taxon>
    </lineage>
</organism>
<feature type="compositionally biased region" description="Polar residues" evidence="1">
    <location>
        <begin position="10"/>
        <end position="22"/>
    </location>
</feature>
<name>A0ABR9N4D9_9MICO</name>
<comment type="caution">
    <text evidence="3">The sequence shown here is derived from an EMBL/GenBank/DDBJ whole genome shotgun (WGS) entry which is preliminary data.</text>
</comment>
<feature type="region of interest" description="Disordered" evidence="1">
    <location>
        <begin position="1"/>
        <end position="29"/>
    </location>
</feature>
<evidence type="ECO:0000256" key="1">
    <source>
        <dbReference type="SAM" id="MobiDB-lite"/>
    </source>
</evidence>
<dbReference type="EMBL" id="JADAQT010000109">
    <property type="protein sequence ID" value="MBE1878536.1"/>
    <property type="molecule type" value="Genomic_DNA"/>
</dbReference>
<sequence length="101" mass="10572">MHDPMYRQGVANQNGGYNSPGSPSFCLGDEAELPSMRTDIAVQDPGPLASLPDALDAYVTTGEVTGRSSRSSLTRSTKPKGTSIATNLPRPSRRSTGSSST</sequence>
<reference evidence="3 4" key="1">
    <citation type="submission" date="2020-10" db="EMBL/GenBank/DDBJ databases">
        <title>Myceligenerans pegani sp. nov., an endophytic actinomycete isolated from Peganum harmala L. in Xinjiang, China.</title>
        <authorList>
            <person name="Xin L."/>
        </authorList>
    </citation>
    <scope>NUCLEOTIDE SEQUENCE [LARGE SCALE GENOMIC DNA]</scope>
    <source>
        <strain evidence="3 4">TRM65318</strain>
    </source>
</reference>
<dbReference type="InterPro" id="IPR049366">
    <property type="entry name" value="RGL11_C"/>
</dbReference>
<keyword evidence="4" id="KW-1185">Reference proteome</keyword>
<feature type="compositionally biased region" description="Low complexity" evidence="1">
    <location>
        <begin position="65"/>
        <end position="76"/>
    </location>
</feature>
<feature type="domain" description="Rhamnogalacturonan lyase family 11 C-terminal" evidence="2">
    <location>
        <begin position="1"/>
        <end position="34"/>
    </location>
</feature>
<accession>A0ABR9N4D9</accession>
<gene>
    <name evidence="3" type="ORF">IHE71_22845</name>
</gene>
<proteinExistence type="predicted"/>
<evidence type="ECO:0000259" key="2">
    <source>
        <dbReference type="Pfam" id="PF21348"/>
    </source>
</evidence>
<protein>
    <recommendedName>
        <fullName evidence="2">Rhamnogalacturonan lyase family 11 C-terminal domain-containing protein</fullName>
    </recommendedName>
</protein>
<feature type="region of interest" description="Disordered" evidence="1">
    <location>
        <begin position="62"/>
        <end position="101"/>
    </location>
</feature>
<evidence type="ECO:0000313" key="4">
    <source>
        <dbReference type="Proteomes" id="UP000625527"/>
    </source>
</evidence>
<dbReference type="Pfam" id="PF21348">
    <property type="entry name" value="RGL11_C"/>
    <property type="match status" value="1"/>
</dbReference>
<evidence type="ECO:0000313" key="3">
    <source>
        <dbReference type="EMBL" id="MBE1878536.1"/>
    </source>
</evidence>